<name>E5R443_LEPMJ</name>
<dbReference type="GeneID" id="13283889"/>
<dbReference type="InterPro" id="IPR002347">
    <property type="entry name" value="SDR_fam"/>
</dbReference>
<dbReference type="InterPro" id="IPR057326">
    <property type="entry name" value="KR_dom"/>
</dbReference>
<dbReference type="OMA" id="QKDRMVD"/>
<dbReference type="GO" id="GO:0016491">
    <property type="term" value="F:oxidoreductase activity"/>
    <property type="evidence" value="ECO:0007669"/>
    <property type="project" value="UniProtKB-KW"/>
</dbReference>
<dbReference type="PANTHER" id="PTHR43180">
    <property type="entry name" value="3-OXOACYL-(ACYL-CARRIER-PROTEIN) REDUCTASE (AFU_ORTHOLOGUE AFUA_6G11210)"/>
    <property type="match status" value="1"/>
</dbReference>
<feature type="domain" description="Ketoreductase" evidence="4">
    <location>
        <begin position="19"/>
        <end position="217"/>
    </location>
</feature>
<proteinExistence type="inferred from homology"/>
<organism evidence="6">
    <name type="scientific">Leptosphaeria maculans (strain JN3 / isolate v23.1.3 / race Av1-4-5-6-7-8)</name>
    <name type="common">Blackleg fungus</name>
    <name type="synonym">Phoma lingam</name>
    <dbReference type="NCBI Taxonomy" id="985895"/>
    <lineage>
        <taxon>Eukaryota</taxon>
        <taxon>Fungi</taxon>
        <taxon>Dikarya</taxon>
        <taxon>Ascomycota</taxon>
        <taxon>Pezizomycotina</taxon>
        <taxon>Dothideomycetes</taxon>
        <taxon>Pleosporomycetidae</taxon>
        <taxon>Pleosporales</taxon>
        <taxon>Pleosporineae</taxon>
        <taxon>Leptosphaeriaceae</taxon>
        <taxon>Plenodomus</taxon>
        <taxon>Plenodomus lingam/Leptosphaeria maculans species complex</taxon>
    </lineage>
</organism>
<evidence type="ECO:0000256" key="1">
    <source>
        <dbReference type="ARBA" id="ARBA00006484"/>
    </source>
</evidence>
<dbReference type="VEuPathDB" id="FungiDB:LEMA_P045260.1"/>
<keyword evidence="6" id="KW-1185">Reference proteome</keyword>
<protein>
    <recommendedName>
        <fullName evidence="4">Ketoreductase domain-containing protein</fullName>
    </recommendedName>
</protein>
<dbReference type="HOGENOM" id="CLU_010194_13_1_1"/>
<reference evidence="6" key="1">
    <citation type="journal article" date="2011" name="Nat. Commun.">
        <title>Effector diversification within compartments of the Leptosphaeria maculans genome affected by Repeat-Induced Point mutations.</title>
        <authorList>
            <person name="Rouxel T."/>
            <person name="Grandaubert J."/>
            <person name="Hane J.K."/>
            <person name="Hoede C."/>
            <person name="van de Wouw A.P."/>
            <person name="Couloux A."/>
            <person name="Dominguez V."/>
            <person name="Anthouard V."/>
            <person name="Bally P."/>
            <person name="Bourras S."/>
            <person name="Cozijnsen A.J."/>
            <person name="Ciuffetti L.M."/>
            <person name="Degrave A."/>
            <person name="Dilmaghani A."/>
            <person name="Duret L."/>
            <person name="Fudal I."/>
            <person name="Goodwin S.B."/>
            <person name="Gout L."/>
            <person name="Glaser N."/>
            <person name="Linglin J."/>
            <person name="Kema G.H.J."/>
            <person name="Lapalu N."/>
            <person name="Lawrence C.B."/>
            <person name="May K."/>
            <person name="Meyer M."/>
            <person name="Ollivier B."/>
            <person name="Poulain J."/>
            <person name="Schoch C.L."/>
            <person name="Simon A."/>
            <person name="Spatafora J.W."/>
            <person name="Stachowiak A."/>
            <person name="Turgeon B.G."/>
            <person name="Tyler B.M."/>
            <person name="Vincent D."/>
            <person name="Weissenbach J."/>
            <person name="Amselem J."/>
            <person name="Quesneville H."/>
            <person name="Oliver R.P."/>
            <person name="Wincker P."/>
            <person name="Balesdent M.-H."/>
            <person name="Howlett B.J."/>
        </authorList>
    </citation>
    <scope>NUCLEOTIDE SEQUENCE [LARGE SCALE GENOMIC DNA]</scope>
    <source>
        <strain evidence="6">JN3 / isolate v23.1.3 / race Av1-4-5-6-7-8</strain>
    </source>
</reference>
<dbReference type="SMART" id="SM00822">
    <property type="entry name" value="PKS_KR"/>
    <property type="match status" value="1"/>
</dbReference>
<dbReference type="STRING" id="985895.E5R443"/>
<dbReference type="AlphaFoldDB" id="E5R443"/>
<dbReference type="RefSeq" id="XP_003835185.1">
    <property type="nucleotide sequence ID" value="XM_003835137.1"/>
</dbReference>
<evidence type="ECO:0000256" key="2">
    <source>
        <dbReference type="ARBA" id="ARBA00023002"/>
    </source>
</evidence>
<sequence>MTLFTPTPSSLLTLQSTPKTILITGSSSGIGLATARLLSTLNPAHNLILLDLHPPPPTFTHPATHTLFHPCNVTSWPSQRAAFAAGFEKFSRIDYVFVNAGIAEHGDPFFSDTLDPEDGLLAQPDKRVLAIDLDAAVDTTKLAIHYLRKNRTQVADDDDDADAGAIVLTASLAGYLASAGAPLYSAAKHGIVGLMRALKQECAKLKIAISLVAPGITVTPILTASRRSPTATATATTTPDAYARDMASAGVPINKAEDVALAVCWLFEQGGAGNGAGIFVQGGRFADLERGLARSREAWMGREMLALFRGGRGAPLFERLGEGGKAKM</sequence>
<dbReference type="Proteomes" id="UP000002668">
    <property type="component" value="Genome"/>
</dbReference>
<evidence type="ECO:0000256" key="3">
    <source>
        <dbReference type="RuleBase" id="RU000363"/>
    </source>
</evidence>
<evidence type="ECO:0000313" key="5">
    <source>
        <dbReference type="EMBL" id="CBX91820.1"/>
    </source>
</evidence>
<dbReference type="SUPFAM" id="SSF51735">
    <property type="entry name" value="NAD(P)-binding Rossmann-fold domains"/>
    <property type="match status" value="1"/>
</dbReference>
<evidence type="ECO:0000259" key="4">
    <source>
        <dbReference type="SMART" id="SM00822"/>
    </source>
</evidence>
<dbReference type="PANTHER" id="PTHR43180:SF80">
    <property type="entry name" value="NAD(P)-BINDING PROTEIN"/>
    <property type="match status" value="1"/>
</dbReference>
<dbReference type="Gene3D" id="3.40.50.720">
    <property type="entry name" value="NAD(P)-binding Rossmann-like Domain"/>
    <property type="match status" value="1"/>
</dbReference>
<dbReference type="PRINTS" id="PR00081">
    <property type="entry name" value="GDHRDH"/>
</dbReference>
<dbReference type="PRINTS" id="PR00080">
    <property type="entry name" value="SDRFAMILY"/>
</dbReference>
<keyword evidence="2" id="KW-0560">Oxidoreductase</keyword>
<gene>
    <name evidence="5" type="ORF">LEMA_P045260.1</name>
</gene>
<dbReference type="InterPro" id="IPR036291">
    <property type="entry name" value="NAD(P)-bd_dom_sf"/>
</dbReference>
<dbReference type="EMBL" id="FP929083">
    <property type="protein sequence ID" value="CBX91820.1"/>
    <property type="molecule type" value="Genomic_DNA"/>
</dbReference>
<comment type="similarity">
    <text evidence="1 3">Belongs to the short-chain dehydrogenases/reductases (SDR) family.</text>
</comment>
<accession>E5R443</accession>
<evidence type="ECO:0000313" key="6">
    <source>
        <dbReference type="Proteomes" id="UP000002668"/>
    </source>
</evidence>
<dbReference type="InParanoid" id="E5R443"/>
<dbReference type="OrthoDB" id="37659at2759"/>
<dbReference type="Pfam" id="PF00106">
    <property type="entry name" value="adh_short"/>
    <property type="match status" value="1"/>
</dbReference>
<dbReference type="eggNOG" id="KOG1199">
    <property type="taxonomic scope" value="Eukaryota"/>
</dbReference>